<evidence type="ECO:0000313" key="3">
    <source>
        <dbReference type="EMBL" id="KAK6343335.1"/>
    </source>
</evidence>
<dbReference type="AlphaFoldDB" id="A0AAV9UL57"/>
<evidence type="ECO:0000259" key="2">
    <source>
        <dbReference type="Pfam" id="PF21666"/>
    </source>
</evidence>
<reference evidence="3 4" key="1">
    <citation type="submission" date="2019-10" db="EMBL/GenBank/DDBJ databases">
        <authorList>
            <person name="Palmer J.M."/>
        </authorList>
    </citation>
    <scope>NUCLEOTIDE SEQUENCE [LARGE SCALE GENOMIC DNA]</scope>
    <source>
        <strain evidence="3 4">TWF730</strain>
    </source>
</reference>
<evidence type="ECO:0000259" key="1">
    <source>
        <dbReference type="Pfam" id="PF14033"/>
    </source>
</evidence>
<dbReference type="EMBL" id="JAVHNS010000009">
    <property type="protein sequence ID" value="KAK6343335.1"/>
    <property type="molecule type" value="Genomic_DNA"/>
</dbReference>
<dbReference type="Pfam" id="PF21666">
    <property type="entry name" value="DUF4246_N"/>
    <property type="match status" value="1"/>
</dbReference>
<dbReference type="InterPro" id="IPR025340">
    <property type="entry name" value="DUF4246"/>
</dbReference>
<feature type="domain" description="DUF4246" evidence="2">
    <location>
        <begin position="3"/>
        <end position="54"/>
    </location>
</feature>
<name>A0AAV9UL57_9PEZI</name>
<accession>A0AAV9UL57</accession>
<organism evidence="3 4">
    <name type="scientific">Orbilia blumenaviensis</name>
    <dbReference type="NCBI Taxonomy" id="1796055"/>
    <lineage>
        <taxon>Eukaryota</taxon>
        <taxon>Fungi</taxon>
        <taxon>Dikarya</taxon>
        <taxon>Ascomycota</taxon>
        <taxon>Pezizomycotina</taxon>
        <taxon>Orbiliomycetes</taxon>
        <taxon>Orbiliales</taxon>
        <taxon>Orbiliaceae</taxon>
        <taxon>Orbilia</taxon>
    </lineage>
</organism>
<feature type="domain" description="DUF4246" evidence="1">
    <location>
        <begin position="76"/>
        <end position="538"/>
    </location>
</feature>
<sequence length="604" mass="68994">MAEYRYPHPLDGGPSNPLTFLDLSLREFATAIRRKPNWMEKIMDRKLMAKWIREAAEQDTAKISHWEKEVIVWDADMISFVDKELKAYKAYIEELRASGSCIEPAIDAVWKADGLIDEDLRKQLIDAAAVLENVPEENKDWHPGTNKSVLDLVHPSMWPIVYGRSRDMDGKVIECPPDALIPGNTYFYDYFDDEEYDSNDSSDSVGTPDTYSRVISPTKADRYMNGWSKKFCWLPSEFEVSADGTSTKIASYINNLSGPGQQELFYPILEKIFTKFVPMFNHLLADLREQNHDRCRSGDAQEVTDYYGRDTQKPVSKEDYKEAWDKLLGEYENDQKLTVDFNKLTLEDDDEDDDDGFEIWDLGGTSPDMAWHPPTITDTIKLEGKTANVIVKLANIVLTPENPNYDGGSWHVEAMKNERIVATGIYYYSQENITDSSLYFRRTVSVGRNSGAQVSNWGIVYDMDVDSGVQDLGEIDTMENRAIVFPNMYQHCVSSFSLKDPTKPGHRKILVFFLCDPSGNHKIPTTKTVAPQQPELRAELENALRSGRPGTLSEELFQMIIEDLPHSIPLEEARQYRADLMKERSKFTGKSSMIQGIQYNFCEH</sequence>
<gene>
    <name evidence="3" type="ORF">TWF730_010926</name>
</gene>
<dbReference type="Proteomes" id="UP001373714">
    <property type="component" value="Unassembled WGS sequence"/>
</dbReference>
<comment type="caution">
    <text evidence="3">The sequence shown here is derived from an EMBL/GenBank/DDBJ whole genome shotgun (WGS) entry which is preliminary data.</text>
</comment>
<evidence type="ECO:0000313" key="4">
    <source>
        <dbReference type="Proteomes" id="UP001373714"/>
    </source>
</evidence>
<protein>
    <submittedName>
        <fullName evidence="3">Uncharacterized protein</fullName>
    </submittedName>
</protein>
<dbReference type="PANTHER" id="PTHR33119">
    <property type="entry name" value="IFI3P"/>
    <property type="match status" value="1"/>
</dbReference>
<dbReference type="InterPro" id="IPR049192">
    <property type="entry name" value="DUF4246_C"/>
</dbReference>
<proteinExistence type="predicted"/>
<dbReference type="InterPro" id="IPR049207">
    <property type="entry name" value="DUF4246_N"/>
</dbReference>
<keyword evidence="4" id="KW-1185">Reference proteome</keyword>
<dbReference type="Pfam" id="PF14033">
    <property type="entry name" value="DUF4246"/>
    <property type="match status" value="1"/>
</dbReference>
<dbReference type="PANTHER" id="PTHR33119:SF1">
    <property type="entry name" value="FE2OG DIOXYGENASE DOMAIN-CONTAINING PROTEIN"/>
    <property type="match status" value="1"/>
</dbReference>